<evidence type="ECO:0000313" key="3">
    <source>
        <dbReference type="Proteomes" id="UP000199577"/>
    </source>
</evidence>
<dbReference type="OrthoDB" id="265974at2"/>
<evidence type="ECO:0000313" key="2">
    <source>
        <dbReference type="EMBL" id="SFC34619.1"/>
    </source>
</evidence>
<sequence>MKNFFYTIAALVSFAGLMTAGCQKMERPEMNIIPDPPDDGTIRILAIGNSFSEDAIENYLYELAAAKDIPVIIGNLYIGGASLELHARNVSNNEKAYSYRKIGRDGKKTTVANTSIAEAMADEKWTHISFQQVSDYSGQYETWEASLSTVYNYVSPRARHPEVKFMLHQTWAYAQNSTHAAFPNYGNDQMTMYSAIVDAVNRAKNLVDIDLIVPAGTAIQNGRTSIIGDNFTRDGYHLDNNIGRYTAACAWFEAIFGESVVGNPFKPEALSDYEAEIAQQAAHLAIQQPNQVTDMVDYKDWGGSFEFLHPAFIDFGGVGGAEGWNTLSGYLAGASILNLKDMNGDFTGVTLRVEERFNGINTNGELDATAFNMPENVAKNSFFGNSKTPFNNMVVEQSVLTIAGLDTDKTYDLCYFGSRGGVGDNRETAYTAQGANEATAVINTSNNKTDVACTNGIQPDAEGVIRVTITAGPNNNNGNGFYYITAMRVSPRVR</sequence>
<keyword evidence="3" id="KW-1185">Reference proteome</keyword>
<dbReference type="Pfam" id="PF16227">
    <property type="entry name" value="DUF4886"/>
    <property type="match status" value="1"/>
</dbReference>
<dbReference type="PROSITE" id="PS51257">
    <property type="entry name" value="PROKAR_LIPOPROTEIN"/>
    <property type="match status" value="1"/>
</dbReference>
<dbReference type="EMBL" id="FOLL01000009">
    <property type="protein sequence ID" value="SFC34619.1"/>
    <property type="molecule type" value="Genomic_DNA"/>
</dbReference>
<dbReference type="InterPro" id="IPR032616">
    <property type="entry name" value="DUF4886"/>
</dbReference>
<dbReference type="AlphaFoldDB" id="A0A1I1IE01"/>
<reference evidence="3" key="1">
    <citation type="submission" date="2016-10" db="EMBL/GenBank/DDBJ databases">
        <authorList>
            <person name="Varghese N."/>
            <person name="Submissions S."/>
        </authorList>
    </citation>
    <scope>NUCLEOTIDE SEQUENCE [LARGE SCALE GENOMIC DNA]</scope>
    <source>
        <strain evidence="3">DSM 22900</strain>
    </source>
</reference>
<dbReference type="InterPro" id="IPR036514">
    <property type="entry name" value="SGNH_hydro_sf"/>
</dbReference>
<dbReference type="GO" id="GO:0016788">
    <property type="term" value="F:hydrolase activity, acting on ester bonds"/>
    <property type="evidence" value="ECO:0007669"/>
    <property type="project" value="UniProtKB-ARBA"/>
</dbReference>
<organism evidence="2 3">
    <name type="scientific">Parapedobacter composti</name>
    <dbReference type="NCBI Taxonomy" id="623281"/>
    <lineage>
        <taxon>Bacteria</taxon>
        <taxon>Pseudomonadati</taxon>
        <taxon>Bacteroidota</taxon>
        <taxon>Sphingobacteriia</taxon>
        <taxon>Sphingobacteriales</taxon>
        <taxon>Sphingobacteriaceae</taxon>
        <taxon>Parapedobacter</taxon>
    </lineage>
</organism>
<protein>
    <recommendedName>
        <fullName evidence="1">DUF4886 domain-containing protein</fullName>
    </recommendedName>
</protein>
<evidence type="ECO:0000259" key="1">
    <source>
        <dbReference type="Pfam" id="PF16227"/>
    </source>
</evidence>
<name>A0A1I1IE01_9SPHI</name>
<feature type="domain" description="DUF4886" evidence="1">
    <location>
        <begin position="43"/>
        <end position="284"/>
    </location>
</feature>
<gene>
    <name evidence="2" type="ORF">SAMN05421747_10921</name>
</gene>
<dbReference type="STRING" id="623281.SAMN05421747_10921"/>
<dbReference type="Gene3D" id="3.40.50.1110">
    <property type="entry name" value="SGNH hydrolase"/>
    <property type="match status" value="1"/>
</dbReference>
<dbReference type="Proteomes" id="UP000199577">
    <property type="component" value="Unassembled WGS sequence"/>
</dbReference>
<proteinExistence type="predicted"/>
<dbReference type="RefSeq" id="WP_090973601.1">
    <property type="nucleotide sequence ID" value="NZ_FOLL01000009.1"/>
</dbReference>
<accession>A0A1I1IE01</accession>